<evidence type="ECO:0000313" key="1">
    <source>
        <dbReference type="EMBL" id="KAJ7033627.1"/>
    </source>
</evidence>
<proteinExistence type="predicted"/>
<dbReference type="AlphaFoldDB" id="A0AAD6SXL6"/>
<name>A0AAD6SXL6_9AGAR</name>
<dbReference type="Proteomes" id="UP001218188">
    <property type="component" value="Unassembled WGS sequence"/>
</dbReference>
<sequence>MLQLKIVTCAEYSHSSSVSMTSMNFSVSNSPSVLHAGSRPISAASLIARRPLHALTSHRFNSGPSKESEALVNLALDQVLQATLLAETIADLTCLAFTQRTNAQHQQLLLGSLRLRVLARFLGVATGVPY</sequence>
<evidence type="ECO:0000313" key="2">
    <source>
        <dbReference type="Proteomes" id="UP001218188"/>
    </source>
</evidence>
<comment type="caution">
    <text evidence="1">The sequence shown here is derived from an EMBL/GenBank/DDBJ whole genome shotgun (WGS) entry which is preliminary data.</text>
</comment>
<accession>A0AAD6SXL6</accession>
<reference evidence="1" key="1">
    <citation type="submission" date="2023-03" db="EMBL/GenBank/DDBJ databases">
        <title>Massive genome expansion in bonnet fungi (Mycena s.s.) driven by repeated elements and novel gene families across ecological guilds.</title>
        <authorList>
            <consortium name="Lawrence Berkeley National Laboratory"/>
            <person name="Harder C.B."/>
            <person name="Miyauchi S."/>
            <person name="Viragh M."/>
            <person name="Kuo A."/>
            <person name="Thoen E."/>
            <person name="Andreopoulos B."/>
            <person name="Lu D."/>
            <person name="Skrede I."/>
            <person name="Drula E."/>
            <person name="Henrissat B."/>
            <person name="Morin E."/>
            <person name="Kohler A."/>
            <person name="Barry K."/>
            <person name="LaButti K."/>
            <person name="Morin E."/>
            <person name="Salamov A."/>
            <person name="Lipzen A."/>
            <person name="Mereny Z."/>
            <person name="Hegedus B."/>
            <person name="Baldrian P."/>
            <person name="Stursova M."/>
            <person name="Weitz H."/>
            <person name="Taylor A."/>
            <person name="Grigoriev I.V."/>
            <person name="Nagy L.G."/>
            <person name="Martin F."/>
            <person name="Kauserud H."/>
        </authorList>
    </citation>
    <scope>NUCLEOTIDE SEQUENCE</scope>
    <source>
        <strain evidence="1">CBHHK200</strain>
    </source>
</reference>
<gene>
    <name evidence="1" type="ORF">C8F04DRAFT_1183841</name>
</gene>
<organism evidence="1 2">
    <name type="scientific">Mycena alexandri</name>
    <dbReference type="NCBI Taxonomy" id="1745969"/>
    <lineage>
        <taxon>Eukaryota</taxon>
        <taxon>Fungi</taxon>
        <taxon>Dikarya</taxon>
        <taxon>Basidiomycota</taxon>
        <taxon>Agaricomycotina</taxon>
        <taxon>Agaricomycetes</taxon>
        <taxon>Agaricomycetidae</taxon>
        <taxon>Agaricales</taxon>
        <taxon>Marasmiineae</taxon>
        <taxon>Mycenaceae</taxon>
        <taxon>Mycena</taxon>
    </lineage>
</organism>
<dbReference type="EMBL" id="JARJCM010000063">
    <property type="protein sequence ID" value="KAJ7033627.1"/>
    <property type="molecule type" value="Genomic_DNA"/>
</dbReference>
<protein>
    <submittedName>
        <fullName evidence="1">Uncharacterized protein</fullName>
    </submittedName>
</protein>
<keyword evidence="2" id="KW-1185">Reference proteome</keyword>